<dbReference type="InterPro" id="IPR036873">
    <property type="entry name" value="Rhodanese-like_dom_sf"/>
</dbReference>
<dbReference type="EMBL" id="JBBNFM010000001">
    <property type="protein sequence ID" value="MEQ2452726.1"/>
    <property type="molecule type" value="Genomic_DNA"/>
</dbReference>
<comment type="caution">
    <text evidence="1">The sequence shown here is derived from an EMBL/GenBank/DDBJ whole genome shotgun (WGS) entry which is preliminary data.</text>
</comment>
<evidence type="ECO:0008006" key="3">
    <source>
        <dbReference type="Google" id="ProtNLM"/>
    </source>
</evidence>
<dbReference type="Gene3D" id="3.40.250.10">
    <property type="entry name" value="Rhodanese-like domain"/>
    <property type="match status" value="1"/>
</dbReference>
<evidence type="ECO:0000313" key="1">
    <source>
        <dbReference type="EMBL" id="MEQ2452726.1"/>
    </source>
</evidence>
<accession>A0ABV1EDS8</accession>
<dbReference type="RefSeq" id="WP_021945009.1">
    <property type="nucleotide sequence ID" value="NZ_JAOQJS010000005.1"/>
</dbReference>
<evidence type="ECO:0000313" key="2">
    <source>
        <dbReference type="Proteomes" id="UP001482186"/>
    </source>
</evidence>
<organism evidence="1 2">
    <name type="scientific">Coprococcus ammoniilyticus</name>
    <dbReference type="NCBI Taxonomy" id="2981785"/>
    <lineage>
        <taxon>Bacteria</taxon>
        <taxon>Bacillati</taxon>
        <taxon>Bacillota</taxon>
        <taxon>Clostridia</taxon>
        <taxon>Lachnospirales</taxon>
        <taxon>Lachnospiraceae</taxon>
        <taxon>Coprococcus</taxon>
    </lineage>
</organism>
<protein>
    <recommendedName>
        <fullName evidence="3">Rhodanese-like domain-containing protein</fullName>
    </recommendedName>
</protein>
<proteinExistence type="predicted"/>
<reference evidence="1 2" key="1">
    <citation type="submission" date="2024-04" db="EMBL/GenBank/DDBJ databases">
        <title>Human intestinal bacterial collection.</title>
        <authorList>
            <person name="Pauvert C."/>
            <person name="Hitch T.C.A."/>
            <person name="Clavel T."/>
        </authorList>
    </citation>
    <scope>NUCLEOTIDE SEQUENCE [LARGE SCALE GENOMIC DNA]</scope>
    <source>
        <strain evidence="1 2">CLA-AA-H141</strain>
    </source>
</reference>
<dbReference type="SUPFAM" id="SSF52821">
    <property type="entry name" value="Rhodanese/Cell cycle control phosphatase"/>
    <property type="match status" value="1"/>
</dbReference>
<dbReference type="Proteomes" id="UP001482186">
    <property type="component" value="Unassembled WGS sequence"/>
</dbReference>
<sequence length="59" mass="6576">MSITIAELKNRDKDSYRLIDIRDAIEISHGAVPDAVMVSAEDIETSSEVDKDKLLVFVL</sequence>
<name>A0ABV1EDS8_9FIRM</name>
<gene>
    <name evidence="1" type="ORF">AAAT04_01500</name>
</gene>
<keyword evidence="2" id="KW-1185">Reference proteome</keyword>